<protein>
    <recommendedName>
        <fullName evidence="1">Outer membrane protein beta-barrel domain-containing protein</fullName>
    </recommendedName>
</protein>
<dbReference type="InterPro" id="IPR025665">
    <property type="entry name" value="Beta-barrel_OMP_2"/>
</dbReference>
<name>A0ABP9DLY9_9BACT</name>
<evidence type="ECO:0000259" key="1">
    <source>
        <dbReference type="Pfam" id="PF13568"/>
    </source>
</evidence>
<feature type="domain" description="Outer membrane protein beta-barrel" evidence="1">
    <location>
        <begin position="14"/>
        <end position="200"/>
    </location>
</feature>
<accession>A0ABP9DLY9</accession>
<dbReference type="RefSeq" id="WP_345373928.1">
    <property type="nucleotide sequence ID" value="NZ_BAABJX010000053.1"/>
</dbReference>
<evidence type="ECO:0000313" key="2">
    <source>
        <dbReference type="EMBL" id="GAA4846210.1"/>
    </source>
</evidence>
<evidence type="ECO:0000313" key="3">
    <source>
        <dbReference type="Proteomes" id="UP001500298"/>
    </source>
</evidence>
<dbReference type="Proteomes" id="UP001500298">
    <property type="component" value="Unassembled WGS sequence"/>
</dbReference>
<keyword evidence="3" id="KW-1185">Reference proteome</keyword>
<dbReference type="EMBL" id="BAABJX010000053">
    <property type="protein sequence ID" value="GAA4846210.1"/>
    <property type="molecule type" value="Genomic_DNA"/>
</dbReference>
<organism evidence="2 3">
    <name type="scientific">Algivirga pacifica</name>
    <dbReference type="NCBI Taxonomy" id="1162670"/>
    <lineage>
        <taxon>Bacteria</taxon>
        <taxon>Pseudomonadati</taxon>
        <taxon>Bacteroidota</taxon>
        <taxon>Cytophagia</taxon>
        <taxon>Cytophagales</taxon>
        <taxon>Flammeovirgaceae</taxon>
        <taxon>Algivirga</taxon>
    </lineage>
</organism>
<comment type="caution">
    <text evidence="2">The sequence shown here is derived from an EMBL/GenBank/DDBJ whole genome shotgun (WGS) entry which is preliminary data.</text>
</comment>
<proteinExistence type="predicted"/>
<dbReference type="Pfam" id="PF13568">
    <property type="entry name" value="OMP_b-brl_2"/>
    <property type="match status" value="1"/>
</dbReference>
<reference evidence="3" key="1">
    <citation type="journal article" date="2019" name="Int. J. Syst. Evol. Microbiol.">
        <title>The Global Catalogue of Microorganisms (GCM) 10K type strain sequencing project: providing services to taxonomists for standard genome sequencing and annotation.</title>
        <authorList>
            <consortium name="The Broad Institute Genomics Platform"/>
            <consortium name="The Broad Institute Genome Sequencing Center for Infectious Disease"/>
            <person name="Wu L."/>
            <person name="Ma J."/>
        </authorList>
    </citation>
    <scope>NUCLEOTIDE SEQUENCE [LARGE SCALE GENOMIC DNA]</scope>
    <source>
        <strain evidence="3">JCM 18326</strain>
    </source>
</reference>
<sequence>MAILMGIAITQPLWAQQATTRNLIHFDEKKVHYGFQLGLFQGGLKTVPSDSFYQQDTFYKIQSESKTGFSLGVILNFALPPELLDFRFTPAVSFYEHSINFYNQQDSSVINKSQEVTSLDFPLLLKYKSQRRHNHRVYVIGGFTPGIQVSGKHADSNSDEQVPISSFNLEASIGIGMNLYLQMFNLAPEVRFSHNLNNMFSDNYSQENIYAPNLKRIMPYRIAFILNFEG</sequence>
<gene>
    <name evidence="2" type="ORF">GCM10023331_33700</name>
</gene>